<accession>A0A0U1LUT8</accession>
<dbReference type="InterPro" id="IPR036291">
    <property type="entry name" value="NAD(P)-bd_dom_sf"/>
</dbReference>
<evidence type="ECO:0000256" key="3">
    <source>
        <dbReference type="ARBA" id="ARBA00023002"/>
    </source>
</evidence>
<name>A0A0U1LUT8_TALIS</name>
<proteinExistence type="inferred from homology"/>
<dbReference type="GO" id="GO:0016491">
    <property type="term" value="F:oxidoreductase activity"/>
    <property type="evidence" value="ECO:0007669"/>
    <property type="project" value="UniProtKB-KW"/>
</dbReference>
<feature type="domain" description="NmrA-like" evidence="4">
    <location>
        <begin position="3"/>
        <end position="245"/>
    </location>
</feature>
<dbReference type="EMBL" id="CVMT01000003">
    <property type="protein sequence ID" value="CRG87173.1"/>
    <property type="molecule type" value="Genomic_DNA"/>
</dbReference>
<dbReference type="PANTHER" id="PTHR47706:SF4">
    <property type="entry name" value="NMRA-LIKE DOMAIN-CONTAINING PROTEIN"/>
    <property type="match status" value="1"/>
</dbReference>
<comment type="similarity">
    <text evidence="1">Belongs to the NmrA-type oxidoreductase family. Isoflavone reductase subfamily.</text>
</comment>
<dbReference type="PANTHER" id="PTHR47706">
    <property type="entry name" value="NMRA-LIKE FAMILY PROTEIN"/>
    <property type="match status" value="1"/>
</dbReference>
<organism evidence="5 6">
    <name type="scientific">Talaromyces islandicus</name>
    <name type="common">Penicillium islandicum</name>
    <dbReference type="NCBI Taxonomy" id="28573"/>
    <lineage>
        <taxon>Eukaryota</taxon>
        <taxon>Fungi</taxon>
        <taxon>Dikarya</taxon>
        <taxon>Ascomycota</taxon>
        <taxon>Pezizomycotina</taxon>
        <taxon>Eurotiomycetes</taxon>
        <taxon>Eurotiomycetidae</taxon>
        <taxon>Eurotiales</taxon>
        <taxon>Trichocomaceae</taxon>
        <taxon>Talaromyces</taxon>
        <taxon>Talaromyces sect. Islandici</taxon>
    </lineage>
</organism>
<evidence type="ECO:0000313" key="6">
    <source>
        <dbReference type="Proteomes" id="UP000054383"/>
    </source>
</evidence>
<reference evidence="5 6" key="1">
    <citation type="submission" date="2015-04" db="EMBL/GenBank/DDBJ databases">
        <authorList>
            <person name="Syromyatnikov M.Y."/>
            <person name="Popov V.N."/>
        </authorList>
    </citation>
    <scope>NUCLEOTIDE SEQUENCE [LARGE SCALE GENOMIC DNA]</scope>
    <source>
        <strain evidence="5">WF-38-12</strain>
    </source>
</reference>
<dbReference type="AlphaFoldDB" id="A0A0U1LUT8"/>
<gene>
    <name evidence="5" type="ORF">PISL3812_04190</name>
</gene>
<keyword evidence="3" id="KW-0560">Oxidoreductase</keyword>
<dbReference type="OMA" id="HTVLSFM"/>
<dbReference type="Proteomes" id="UP000054383">
    <property type="component" value="Unassembled WGS sequence"/>
</dbReference>
<dbReference type="InterPro" id="IPR008030">
    <property type="entry name" value="NmrA-like"/>
</dbReference>
<protein>
    <recommendedName>
        <fullName evidence="4">NmrA-like domain-containing protein</fullName>
    </recommendedName>
</protein>
<dbReference type="Gene3D" id="3.40.50.720">
    <property type="entry name" value="NAD(P)-binding Rossmann-like Domain"/>
    <property type="match status" value="1"/>
</dbReference>
<evidence type="ECO:0000256" key="1">
    <source>
        <dbReference type="ARBA" id="ARBA00005725"/>
    </source>
</evidence>
<evidence type="ECO:0000256" key="2">
    <source>
        <dbReference type="ARBA" id="ARBA00022857"/>
    </source>
</evidence>
<dbReference type="Pfam" id="PF05368">
    <property type="entry name" value="NmrA"/>
    <property type="match status" value="1"/>
</dbReference>
<dbReference type="OrthoDB" id="10000533at2759"/>
<evidence type="ECO:0000313" key="5">
    <source>
        <dbReference type="EMBL" id="CRG87173.1"/>
    </source>
</evidence>
<dbReference type="SUPFAM" id="SSF51735">
    <property type="entry name" value="NAD(P)-binding Rossmann-fold domains"/>
    <property type="match status" value="1"/>
</dbReference>
<keyword evidence="2" id="KW-0521">NADP</keyword>
<keyword evidence="6" id="KW-1185">Reference proteome</keyword>
<dbReference type="InterPro" id="IPR051609">
    <property type="entry name" value="NmrA/Isoflavone_reductase-like"/>
</dbReference>
<sequence length="327" mass="36174">MVKIAIAGGSGAVAQEVIEALIATKKHDILILSRQEPPTESQSGVSWAKVDYTSVDQLATVLKGVEVLLSFIVVLTDPGNVAQMNLIHAAIQAGIKRFAPSEWATSSSDFMPWYGGKAVIHDYLVELNKKEKVLEYCLFQPGMFIDYLVHPYNSAKHFRSFETQFDFYNRRAIVRDEGMEDVVTFTTVKDFANVVVKAIEYQGEWPTIGGIRGTDISVGGLIALGEKVRDAPFNVETISTQDLKAEKIQTSWQPKVDHPSIPPEQAEALSGKLLSGVLLAISDGAFQVSDEWNRLLPDHQFTGAEEFLSQFWQNPSLMHSQAVESSQ</sequence>
<evidence type="ECO:0000259" key="4">
    <source>
        <dbReference type="Pfam" id="PF05368"/>
    </source>
</evidence>